<dbReference type="RefSeq" id="WP_272749731.1">
    <property type="nucleotide sequence ID" value="NZ_JAQQKX010000025.1"/>
</dbReference>
<gene>
    <name evidence="3" type="ORF">PQU92_18235</name>
</gene>
<protein>
    <submittedName>
        <fullName evidence="3">TIGR03915 family putative DNA repair protein</fullName>
    </submittedName>
</protein>
<feature type="region of interest" description="Disordered" evidence="1">
    <location>
        <begin position="286"/>
        <end position="305"/>
    </location>
</feature>
<dbReference type="EMBL" id="JAQQKX010000025">
    <property type="protein sequence ID" value="MDC7685226.1"/>
    <property type="molecule type" value="Genomic_DNA"/>
</dbReference>
<organism evidence="3 4">
    <name type="scientific">Asticcacaulis aquaticus</name>
    <dbReference type="NCBI Taxonomy" id="2984212"/>
    <lineage>
        <taxon>Bacteria</taxon>
        <taxon>Pseudomonadati</taxon>
        <taxon>Pseudomonadota</taxon>
        <taxon>Alphaproteobacteria</taxon>
        <taxon>Caulobacterales</taxon>
        <taxon>Caulobacteraceae</taxon>
        <taxon>Asticcacaulis</taxon>
    </lineage>
</organism>
<keyword evidence="4" id="KW-1185">Reference proteome</keyword>
<dbReference type="InterPro" id="IPR025404">
    <property type="entry name" value="DUF4130"/>
</dbReference>
<accession>A0ABT5HYR6</accession>
<dbReference type="NCBIfam" id="TIGR03915">
    <property type="entry name" value="SAM_7_link_chp"/>
    <property type="match status" value="1"/>
</dbReference>
<dbReference type="Proteomes" id="UP001214854">
    <property type="component" value="Unassembled WGS sequence"/>
</dbReference>
<sequence length="305" mass="34981">MKIDLRARGEFTEWRDAARQALHAGVPPRDVEWNAQGGEVGLFDFSLSLEGEGGRRPGEGGMVETEHVAQSPPSASQARAQPPPSREREFTVPPAFLTLAEAVICHSDPARFDLAYRLLWRLQTEKHLLGDVSDPDIVRAHALQKSVGRDSHKMKAFVRFKELPQTGERRRFIAWFEPEHFIVARVAPFFQRRFTDMDWIIATPKGSAVWDGETLRTSDEAAEKPEIVDDTDDLWRTYFAHIFNPARLKVKMMQSEMPKKYWKNLPEVDLIPDLIRDAEQRVRDMAEREASNTAPKFHAALQKRR</sequence>
<name>A0ABT5HYR6_9CAUL</name>
<feature type="compositionally biased region" description="Low complexity" evidence="1">
    <location>
        <begin position="69"/>
        <end position="80"/>
    </location>
</feature>
<dbReference type="Pfam" id="PF13566">
    <property type="entry name" value="DUF4130"/>
    <property type="match status" value="1"/>
</dbReference>
<dbReference type="InterPro" id="IPR023875">
    <property type="entry name" value="DNA_repair_put"/>
</dbReference>
<evidence type="ECO:0000313" key="3">
    <source>
        <dbReference type="EMBL" id="MDC7685226.1"/>
    </source>
</evidence>
<feature type="domain" description="DUF4130" evidence="2">
    <location>
        <begin position="110"/>
        <end position="267"/>
    </location>
</feature>
<comment type="caution">
    <text evidence="3">The sequence shown here is derived from an EMBL/GenBank/DDBJ whole genome shotgun (WGS) entry which is preliminary data.</text>
</comment>
<evidence type="ECO:0000313" key="4">
    <source>
        <dbReference type="Proteomes" id="UP001214854"/>
    </source>
</evidence>
<reference evidence="3 4" key="1">
    <citation type="submission" date="2023-01" db="EMBL/GenBank/DDBJ databases">
        <title>Novel species of the genus Asticcacaulis isolated from rivers.</title>
        <authorList>
            <person name="Lu H."/>
        </authorList>
    </citation>
    <scope>NUCLEOTIDE SEQUENCE [LARGE SCALE GENOMIC DNA]</scope>
    <source>
        <strain evidence="3 4">BYS171W</strain>
    </source>
</reference>
<feature type="region of interest" description="Disordered" evidence="1">
    <location>
        <begin position="51"/>
        <end position="89"/>
    </location>
</feature>
<evidence type="ECO:0000259" key="2">
    <source>
        <dbReference type="Pfam" id="PF13566"/>
    </source>
</evidence>
<evidence type="ECO:0000256" key="1">
    <source>
        <dbReference type="SAM" id="MobiDB-lite"/>
    </source>
</evidence>
<proteinExistence type="predicted"/>